<feature type="non-terminal residue" evidence="1">
    <location>
        <position position="1"/>
    </location>
</feature>
<gene>
    <name evidence="1" type="ORF">TGPRC2_235680B</name>
</gene>
<dbReference type="EMBL" id="AHZP02002357">
    <property type="protein sequence ID" value="KYK64264.1"/>
    <property type="molecule type" value="Genomic_DNA"/>
</dbReference>
<dbReference type="VEuPathDB" id="ToxoDB:TGPRC2_235680B"/>
<dbReference type="AlphaFoldDB" id="A0A151H4I2"/>
<name>A0A151H4I2_TOXGO</name>
<evidence type="ECO:0000313" key="2">
    <source>
        <dbReference type="Proteomes" id="UP000075225"/>
    </source>
</evidence>
<reference evidence="2" key="1">
    <citation type="submission" date="2016-03" db="EMBL/GenBank/DDBJ databases">
        <authorList>
            <person name="Sibley D."/>
            <person name="Venepally P."/>
            <person name="Karamycheva S."/>
            <person name="Hadjithomas M."/>
            <person name="Khan A."/>
            <person name="Brunk B."/>
            <person name="Roos D."/>
            <person name="Caler E."/>
            <person name="Lorenzi H."/>
        </authorList>
    </citation>
    <scope>NUCLEOTIDE SEQUENCE [LARGE SCALE GENOMIC DNA]</scope>
    <source>
        <strain evidence="2">TgCatPRC2</strain>
    </source>
</reference>
<protein>
    <submittedName>
        <fullName evidence="1">Peptidase M16 inactive domain-containing protein</fullName>
    </submittedName>
</protein>
<evidence type="ECO:0000313" key="1">
    <source>
        <dbReference type="EMBL" id="KYK64264.1"/>
    </source>
</evidence>
<comment type="caution">
    <text evidence="1">The sequence shown here is derived from an EMBL/GenBank/DDBJ whole genome shotgun (WGS) entry which is preliminary data.</text>
</comment>
<organism evidence="1 2">
    <name type="scientific">Toxoplasma gondii TgCatPRC2</name>
    <dbReference type="NCBI Taxonomy" id="1130821"/>
    <lineage>
        <taxon>Eukaryota</taxon>
        <taxon>Sar</taxon>
        <taxon>Alveolata</taxon>
        <taxon>Apicomplexa</taxon>
        <taxon>Conoidasida</taxon>
        <taxon>Coccidia</taxon>
        <taxon>Eucoccidiorida</taxon>
        <taxon>Eimeriorina</taxon>
        <taxon>Sarcocystidae</taxon>
        <taxon>Toxoplasma</taxon>
    </lineage>
</organism>
<accession>A0A151H4I2</accession>
<proteinExistence type="predicted"/>
<dbReference type="Proteomes" id="UP000075225">
    <property type="component" value="Unassembled WGS sequence"/>
</dbReference>
<feature type="non-terminal residue" evidence="1">
    <location>
        <position position="128"/>
    </location>
</feature>
<sequence>ASLAENPPKFIPPLMRNRLKLHGPSAEEVRYRFSETDGFLDEETEIQFWRFENGASVNAKSTNFEPSRCQVRLFFFGGELMAQGDERQLLDLGIRTLMDGGLAGHLQKNVDKLCALWGIYVSAHVEPE</sequence>